<evidence type="ECO:0000313" key="1">
    <source>
        <dbReference type="EMBL" id="EJB03863.1"/>
    </source>
</evidence>
<gene>
    <name evidence="1" type="ORF">Rleg9DRAFT_2707</name>
</gene>
<dbReference type="AlphaFoldDB" id="J0H1R2"/>
<dbReference type="RefSeq" id="WP_003588064.1">
    <property type="nucleotide sequence ID" value="NZ_JH719381.1"/>
</dbReference>
<reference evidence="1 2" key="1">
    <citation type="submission" date="2012-02" db="EMBL/GenBank/DDBJ databases">
        <title>Improved High-Quality Draft Sequence of Rhizobium leguminosarum bv. trifolii WSM597.</title>
        <authorList>
            <consortium name="US DOE Joint Genome Institute"/>
            <person name="Lucas S."/>
            <person name="Han J."/>
            <person name="Lapidus A."/>
            <person name="Cheng J.-F."/>
            <person name="Goodwin L."/>
            <person name="Pitluck S."/>
            <person name="Peters L."/>
            <person name="Ovchinnikova G."/>
            <person name="Held B."/>
            <person name="Detter J.C."/>
            <person name="Han C."/>
            <person name="Tapia R."/>
            <person name="Land M."/>
            <person name="Hauser L."/>
            <person name="Kyrpides N."/>
            <person name="Ivanova N."/>
            <person name="Pagani I."/>
            <person name="Brau L."/>
            <person name="Yates R."/>
            <person name="O'Hara G."/>
            <person name="Rui T."/>
            <person name="Howieson J."/>
            <person name="Reeve W."/>
            <person name="Woyke T."/>
        </authorList>
    </citation>
    <scope>NUCLEOTIDE SEQUENCE [LARGE SCALE GENOMIC DNA]</scope>
    <source>
        <strain evidence="1 2">WSM597</strain>
    </source>
</reference>
<protein>
    <submittedName>
        <fullName evidence="1">Uncharacterized protein</fullName>
    </submittedName>
</protein>
<sequence length="85" mass="9377">MATTPRYLIGGGEKLSVEVARPPRGFGDKAHPYTFSEAVERLSPQLENVKNELRSLPSLACPNGETVVGITLHPTYLAKSYYRQT</sequence>
<accession>J0H1R2</accession>
<evidence type="ECO:0000313" key="2">
    <source>
        <dbReference type="Proteomes" id="UP000005092"/>
    </source>
</evidence>
<dbReference type="HOGENOM" id="CLU_2510374_0_0_5"/>
<name>J0H1R2_RHILT</name>
<proteinExistence type="predicted"/>
<dbReference type="EMBL" id="JH719381">
    <property type="protein sequence ID" value="EJB03863.1"/>
    <property type="molecule type" value="Genomic_DNA"/>
</dbReference>
<organism evidence="1 2">
    <name type="scientific">Rhizobium leguminosarum bv. trifolii WSM597</name>
    <dbReference type="NCBI Taxonomy" id="754764"/>
    <lineage>
        <taxon>Bacteria</taxon>
        <taxon>Pseudomonadati</taxon>
        <taxon>Pseudomonadota</taxon>
        <taxon>Alphaproteobacteria</taxon>
        <taxon>Hyphomicrobiales</taxon>
        <taxon>Rhizobiaceae</taxon>
        <taxon>Rhizobium/Agrobacterium group</taxon>
        <taxon>Rhizobium</taxon>
    </lineage>
</organism>
<dbReference type="Proteomes" id="UP000005092">
    <property type="component" value="Unassembled WGS sequence"/>
</dbReference>